<dbReference type="AlphaFoldDB" id="A0A979FX66"/>
<reference evidence="4" key="1">
    <citation type="submission" date="2025-08" db="UniProtKB">
        <authorList>
            <consortium name="RefSeq"/>
        </authorList>
    </citation>
    <scope>IDENTIFICATION</scope>
    <source>
        <tissue evidence="4">Whole organism</tissue>
    </source>
</reference>
<name>A0A979FX66_HYAAZ</name>
<feature type="region of interest" description="Disordered" evidence="1">
    <location>
        <begin position="333"/>
        <end position="364"/>
    </location>
</feature>
<dbReference type="RefSeq" id="XP_047740982.1">
    <property type="nucleotide sequence ID" value="XM_047885026.1"/>
</dbReference>
<dbReference type="OrthoDB" id="6771564at2759"/>
<keyword evidence="3" id="KW-1185">Reference proteome</keyword>
<dbReference type="InterPro" id="IPR046341">
    <property type="entry name" value="SET_dom_sf"/>
</dbReference>
<dbReference type="PANTHER" id="PTHR33273:SF4">
    <property type="entry name" value="ENDONUCLEASE_EXONUCLEASE_PHOSPHATASE DOMAIN-CONTAINING PROTEIN"/>
    <property type="match status" value="1"/>
</dbReference>
<dbReference type="Gene3D" id="3.60.10.10">
    <property type="entry name" value="Endonuclease/exonuclease/phosphatase"/>
    <property type="match status" value="1"/>
</dbReference>
<feature type="region of interest" description="Disordered" evidence="1">
    <location>
        <begin position="221"/>
        <end position="242"/>
    </location>
</feature>
<dbReference type="Proteomes" id="UP000694843">
    <property type="component" value="Unplaced"/>
</dbReference>
<dbReference type="InterPro" id="IPR005135">
    <property type="entry name" value="Endo/exonuclease/phosphatase"/>
</dbReference>
<organism evidence="3 4">
    <name type="scientific">Hyalella azteca</name>
    <name type="common">Amphipod</name>
    <dbReference type="NCBI Taxonomy" id="294128"/>
    <lineage>
        <taxon>Eukaryota</taxon>
        <taxon>Metazoa</taxon>
        <taxon>Ecdysozoa</taxon>
        <taxon>Arthropoda</taxon>
        <taxon>Crustacea</taxon>
        <taxon>Multicrustacea</taxon>
        <taxon>Malacostraca</taxon>
        <taxon>Eumalacostraca</taxon>
        <taxon>Peracarida</taxon>
        <taxon>Amphipoda</taxon>
        <taxon>Senticaudata</taxon>
        <taxon>Talitrida</taxon>
        <taxon>Talitroidea</taxon>
        <taxon>Hyalellidae</taxon>
        <taxon>Hyalella</taxon>
    </lineage>
</organism>
<sequence>MCVRDESIASEKKYLEISTEKCNSSSISPLSVTFNSSNSFLSTPIETVPSQQDVGDSVSFPRNHDHEAIPTVLLITSNTKAITTSDVMTLSGPQASLQPQCSTSHDEPIIYFPVSKPQCSTSHNNEPINHSNTLESQCSTSRDEHIIYFPVSKPQCSTSHNNEPNNHSNALESQCSTSHDEHIKFSKASEPQCLTTYGQPVTYSTAGASVTNTLVYYSAAHQPQEQSTDHKHPAPKGSSLTDSSVFCSNGNSDFLLASSSNKNVNVEDKLSTTSLVGSYIETLEAIQPSIDCISNNPIKTSMALDASSARTELCSGLGMLARPTAMNTQVTNDKPHAQKSEAAVRPRLNSSQTRRRRSECEESVSGACTRHEVHSVTDRTVQSRAWESLPSSYLTIRKIGFTTSECYGVFCKRRLQLHTLFRPLQGIARDHAPDKSSGTADNTLILADINGFSIKDQQDNEQQYDTKQLIWPFTDSSNHLKFLDTSDLGKIKLYCIYFIYITHQTTYVNIIRSTSVQSTPASFSIRFLYKTVFLLRPFIFPKPSNLSYHPSTIAFSGPSSRTGRNTTLIIVLQTLDGASTPSITVSRCQTPARPIQAVAVRLQLHRLLTVCNIYVPPRYPLSIYDLVQLSRQLPPPYLIIGDFNARNPIWGDTNTNQHGDIVEQFLVEADLCLLNTGAKTRFCTQSGESSALDLSFCSPDIVLDLSCRKPPNTTAVTLSSNHLFCPSLTHTSKASPLNTTADFLPCTTTTLSSSSPSHNTPSSSALISLNNTISHPFLTIFSSTLFKRLLLCSLIDNLCTFHVTITLSITLSLPCLPPTTSSSPPRSPSSSSDPRAAFPSSPLFASPPLPSAPSSSSAQGAGEWTGVQSP</sequence>
<protein>
    <submittedName>
        <fullName evidence="4">Mucin-3A-like</fullName>
    </submittedName>
</protein>
<gene>
    <name evidence="4" type="primary">LOC108669346</name>
</gene>
<dbReference type="GO" id="GO:0003824">
    <property type="term" value="F:catalytic activity"/>
    <property type="evidence" value="ECO:0007669"/>
    <property type="project" value="InterPro"/>
</dbReference>
<feature type="region of interest" description="Disordered" evidence="1">
    <location>
        <begin position="820"/>
        <end position="870"/>
    </location>
</feature>
<dbReference type="Gene3D" id="2.170.270.10">
    <property type="entry name" value="SET domain"/>
    <property type="match status" value="1"/>
</dbReference>
<dbReference type="GeneID" id="108669346"/>
<dbReference type="InterPro" id="IPR036691">
    <property type="entry name" value="Endo/exonu/phosph_ase_sf"/>
</dbReference>
<feature type="region of interest" description="Disordered" evidence="1">
    <location>
        <begin position="156"/>
        <end position="175"/>
    </location>
</feature>
<evidence type="ECO:0000313" key="4">
    <source>
        <dbReference type="RefSeq" id="XP_047740982.1"/>
    </source>
</evidence>
<dbReference type="KEGG" id="hazt:108669346"/>
<evidence type="ECO:0000313" key="3">
    <source>
        <dbReference type="Proteomes" id="UP000694843"/>
    </source>
</evidence>
<accession>A0A979FX66</accession>
<feature type="compositionally biased region" description="Low complexity" evidence="1">
    <location>
        <begin position="820"/>
        <end position="844"/>
    </location>
</feature>
<feature type="domain" description="Endonuclease/exonuclease/phosphatase" evidence="2">
    <location>
        <begin position="609"/>
        <end position="723"/>
    </location>
</feature>
<feature type="compositionally biased region" description="Basic and acidic residues" evidence="1">
    <location>
        <begin position="333"/>
        <end position="344"/>
    </location>
</feature>
<proteinExistence type="predicted"/>
<dbReference type="SUPFAM" id="SSF56219">
    <property type="entry name" value="DNase I-like"/>
    <property type="match status" value="1"/>
</dbReference>
<evidence type="ECO:0000256" key="1">
    <source>
        <dbReference type="SAM" id="MobiDB-lite"/>
    </source>
</evidence>
<dbReference type="PANTHER" id="PTHR33273">
    <property type="entry name" value="DOMAIN-CONTAINING PROTEIN, PUTATIVE-RELATED"/>
    <property type="match status" value="1"/>
</dbReference>
<dbReference type="Pfam" id="PF14529">
    <property type="entry name" value="Exo_endo_phos_2"/>
    <property type="match status" value="1"/>
</dbReference>
<evidence type="ECO:0000259" key="2">
    <source>
        <dbReference type="Pfam" id="PF14529"/>
    </source>
</evidence>